<dbReference type="SUPFAM" id="SSF46785">
    <property type="entry name" value="Winged helix' DNA-binding domain"/>
    <property type="match status" value="1"/>
</dbReference>
<dbReference type="Pfam" id="PF07729">
    <property type="entry name" value="FCD"/>
    <property type="match status" value="1"/>
</dbReference>
<dbReference type="AlphaFoldDB" id="A0A081KGW6"/>
<keyword evidence="6" id="KW-1185">Reference proteome</keyword>
<dbReference type="SMART" id="SM00895">
    <property type="entry name" value="FCD"/>
    <property type="match status" value="1"/>
</dbReference>
<dbReference type="InterPro" id="IPR000524">
    <property type="entry name" value="Tscrpt_reg_HTH_GntR"/>
</dbReference>
<sequence length="255" mass="28920">MLGLAEPKRLYQKIGRDIRQQIVDGVYEVGSRLPAERDIAEMLNVSRTIVREALIMLELEGLIEVRKGSGIHVIASENTQNVGTTSENDAAAFNDVGPFELLQARQLIESHVASFAATQLNKTNLQNMRSALELEKQELGQGVNTGKGDELFHMAIAEATQNSVLVALTQQLWEIRRKSPMWKRLHEWIDDVDYLEEWVDDHDKIIHALSCKNPEAARHAMWQHLENVKTTLLRVSDKANDSFDRFLFDHSPSVL</sequence>
<feature type="domain" description="HTH gntR-type" evidence="4">
    <location>
        <begin position="8"/>
        <end position="76"/>
    </location>
</feature>
<dbReference type="PANTHER" id="PTHR43537:SF5">
    <property type="entry name" value="UXU OPERON TRANSCRIPTIONAL REGULATOR"/>
    <property type="match status" value="1"/>
</dbReference>
<evidence type="ECO:0000259" key="4">
    <source>
        <dbReference type="PROSITE" id="PS50949"/>
    </source>
</evidence>
<evidence type="ECO:0000256" key="2">
    <source>
        <dbReference type="ARBA" id="ARBA00023125"/>
    </source>
</evidence>
<evidence type="ECO:0000313" key="6">
    <source>
        <dbReference type="Proteomes" id="UP000027997"/>
    </source>
</evidence>
<dbReference type="RefSeq" id="WP_020581935.1">
    <property type="nucleotide sequence ID" value="NZ_JOJP01000001.1"/>
</dbReference>
<dbReference type="SUPFAM" id="SSF48008">
    <property type="entry name" value="GntR ligand-binding domain-like"/>
    <property type="match status" value="1"/>
</dbReference>
<dbReference type="EMBL" id="JOJP01000001">
    <property type="protein sequence ID" value="KEI73392.1"/>
    <property type="molecule type" value="Genomic_DNA"/>
</dbReference>
<dbReference type="PROSITE" id="PS50949">
    <property type="entry name" value="HTH_GNTR"/>
    <property type="match status" value="1"/>
</dbReference>
<comment type="caution">
    <text evidence="5">The sequence shown here is derived from an EMBL/GenBank/DDBJ whole genome shotgun (WGS) entry which is preliminary data.</text>
</comment>
<evidence type="ECO:0000256" key="3">
    <source>
        <dbReference type="ARBA" id="ARBA00023163"/>
    </source>
</evidence>
<dbReference type="InterPro" id="IPR008920">
    <property type="entry name" value="TF_FadR/GntR_C"/>
</dbReference>
<evidence type="ECO:0000256" key="1">
    <source>
        <dbReference type="ARBA" id="ARBA00023015"/>
    </source>
</evidence>
<proteinExistence type="predicted"/>
<dbReference type="PANTHER" id="PTHR43537">
    <property type="entry name" value="TRANSCRIPTIONAL REGULATOR, GNTR FAMILY"/>
    <property type="match status" value="1"/>
</dbReference>
<dbReference type="Proteomes" id="UP000027997">
    <property type="component" value="Unassembled WGS sequence"/>
</dbReference>
<dbReference type="InterPro" id="IPR011711">
    <property type="entry name" value="GntR_C"/>
</dbReference>
<name>A0A081KGW6_9GAMM</name>
<keyword evidence="1" id="KW-0805">Transcription regulation</keyword>
<dbReference type="GO" id="GO:0003700">
    <property type="term" value="F:DNA-binding transcription factor activity"/>
    <property type="evidence" value="ECO:0007669"/>
    <property type="project" value="InterPro"/>
</dbReference>
<dbReference type="SMART" id="SM00345">
    <property type="entry name" value="HTH_GNTR"/>
    <property type="match status" value="1"/>
</dbReference>
<dbReference type="GO" id="GO:0003677">
    <property type="term" value="F:DNA binding"/>
    <property type="evidence" value="ECO:0007669"/>
    <property type="project" value="UniProtKB-KW"/>
</dbReference>
<evidence type="ECO:0000313" key="5">
    <source>
        <dbReference type="EMBL" id="KEI73392.1"/>
    </source>
</evidence>
<dbReference type="PRINTS" id="PR00035">
    <property type="entry name" value="HTHGNTR"/>
</dbReference>
<organism evidence="5 6">
    <name type="scientific">Endozoicomonas elysicola</name>
    <dbReference type="NCBI Taxonomy" id="305900"/>
    <lineage>
        <taxon>Bacteria</taxon>
        <taxon>Pseudomonadati</taxon>
        <taxon>Pseudomonadota</taxon>
        <taxon>Gammaproteobacteria</taxon>
        <taxon>Oceanospirillales</taxon>
        <taxon>Endozoicomonadaceae</taxon>
        <taxon>Endozoicomonas</taxon>
    </lineage>
</organism>
<dbReference type="InterPro" id="IPR036390">
    <property type="entry name" value="WH_DNA-bd_sf"/>
</dbReference>
<reference evidence="5 6" key="1">
    <citation type="submission" date="2014-06" db="EMBL/GenBank/DDBJ databases">
        <title>Whole Genome Sequences of Three Symbiotic Endozoicomonas Bacteria.</title>
        <authorList>
            <person name="Neave M.J."/>
            <person name="Apprill A."/>
            <person name="Voolstra C.R."/>
        </authorList>
    </citation>
    <scope>NUCLEOTIDE SEQUENCE [LARGE SCALE GENOMIC DNA]</scope>
    <source>
        <strain evidence="5 6">DSM 22380</strain>
    </source>
</reference>
<gene>
    <name evidence="5" type="ORF">GV64_24080</name>
</gene>
<protein>
    <submittedName>
        <fullName evidence="5">Transcriptional regulator</fullName>
    </submittedName>
</protein>
<dbReference type="Gene3D" id="1.20.120.530">
    <property type="entry name" value="GntR ligand-binding domain-like"/>
    <property type="match status" value="1"/>
</dbReference>
<dbReference type="InterPro" id="IPR036388">
    <property type="entry name" value="WH-like_DNA-bd_sf"/>
</dbReference>
<dbReference type="Gene3D" id="1.10.10.10">
    <property type="entry name" value="Winged helix-like DNA-binding domain superfamily/Winged helix DNA-binding domain"/>
    <property type="match status" value="1"/>
</dbReference>
<dbReference type="Pfam" id="PF00392">
    <property type="entry name" value="GntR"/>
    <property type="match status" value="1"/>
</dbReference>
<keyword evidence="2" id="KW-0238">DNA-binding</keyword>
<dbReference type="eggNOG" id="COG2186">
    <property type="taxonomic scope" value="Bacteria"/>
</dbReference>
<dbReference type="STRING" id="305900.GV64_24080"/>
<keyword evidence="3" id="KW-0804">Transcription</keyword>
<accession>A0A081KGW6</accession>
<dbReference type="CDD" id="cd07377">
    <property type="entry name" value="WHTH_GntR"/>
    <property type="match status" value="1"/>
</dbReference>